<dbReference type="GO" id="GO:0004803">
    <property type="term" value="F:transposase activity"/>
    <property type="evidence" value="ECO:0007669"/>
    <property type="project" value="InterPro"/>
</dbReference>
<sequence length="94" mass="10234">MTKARRKHSPAFKAKMALEAVKGEETVAQLAARYQVHASQIQTWKKALTAGAAGVFSNGQEQKASSDAALIARLYQEIGQLKVERDFLSEMSGP</sequence>
<evidence type="ECO:0000313" key="2">
    <source>
        <dbReference type="Proteomes" id="UP001174909"/>
    </source>
</evidence>
<dbReference type="Gene3D" id="1.10.10.10">
    <property type="entry name" value="Winged helix-like DNA-binding domain superfamily/Winged helix DNA-binding domain"/>
    <property type="match status" value="1"/>
</dbReference>
<dbReference type="InterPro" id="IPR036388">
    <property type="entry name" value="WH-like_DNA-bd_sf"/>
</dbReference>
<dbReference type="GO" id="GO:0006313">
    <property type="term" value="P:DNA transposition"/>
    <property type="evidence" value="ECO:0007669"/>
    <property type="project" value="InterPro"/>
</dbReference>
<proteinExistence type="predicted"/>
<dbReference type="GO" id="GO:0043565">
    <property type="term" value="F:sequence-specific DNA binding"/>
    <property type="evidence" value="ECO:0007669"/>
    <property type="project" value="InterPro"/>
</dbReference>
<dbReference type="InterPro" id="IPR010921">
    <property type="entry name" value="Trp_repressor/repl_initiator"/>
</dbReference>
<accession>A0AA35WIR1</accession>
<reference evidence="1" key="1">
    <citation type="submission" date="2023-03" db="EMBL/GenBank/DDBJ databases">
        <authorList>
            <person name="Steffen K."/>
            <person name="Cardenas P."/>
        </authorList>
    </citation>
    <scope>NUCLEOTIDE SEQUENCE</scope>
</reference>
<protein>
    <recommendedName>
        <fullName evidence="3">Transposase</fullName>
    </recommendedName>
</protein>
<evidence type="ECO:0000313" key="1">
    <source>
        <dbReference type="EMBL" id="CAI8018641.1"/>
    </source>
</evidence>
<gene>
    <name evidence="1" type="ORF">GBAR_LOCUS11287</name>
</gene>
<dbReference type="InterPro" id="IPR002514">
    <property type="entry name" value="Transposase_8"/>
</dbReference>
<name>A0AA35WIR1_GEOBA</name>
<evidence type="ECO:0008006" key="3">
    <source>
        <dbReference type="Google" id="ProtNLM"/>
    </source>
</evidence>
<comment type="caution">
    <text evidence="1">The sequence shown here is derived from an EMBL/GenBank/DDBJ whole genome shotgun (WGS) entry which is preliminary data.</text>
</comment>
<dbReference type="Proteomes" id="UP001174909">
    <property type="component" value="Unassembled WGS sequence"/>
</dbReference>
<organism evidence="1 2">
    <name type="scientific">Geodia barretti</name>
    <name type="common">Barrett's horny sponge</name>
    <dbReference type="NCBI Taxonomy" id="519541"/>
    <lineage>
        <taxon>Eukaryota</taxon>
        <taxon>Metazoa</taxon>
        <taxon>Porifera</taxon>
        <taxon>Demospongiae</taxon>
        <taxon>Heteroscleromorpha</taxon>
        <taxon>Tetractinellida</taxon>
        <taxon>Astrophorina</taxon>
        <taxon>Geodiidae</taxon>
        <taxon>Geodia</taxon>
    </lineage>
</organism>
<dbReference type="EMBL" id="CASHTH010001700">
    <property type="protein sequence ID" value="CAI8018641.1"/>
    <property type="molecule type" value="Genomic_DNA"/>
</dbReference>
<dbReference type="AlphaFoldDB" id="A0AA35WIR1"/>
<dbReference type="SUPFAM" id="SSF48295">
    <property type="entry name" value="TrpR-like"/>
    <property type="match status" value="1"/>
</dbReference>
<keyword evidence="2" id="KW-1185">Reference proteome</keyword>
<dbReference type="Pfam" id="PF01527">
    <property type="entry name" value="HTH_Tnp_1"/>
    <property type="match status" value="1"/>
</dbReference>